<dbReference type="EMBL" id="JAPNOA010000058">
    <property type="protein sequence ID" value="MCY0966915.1"/>
    <property type="molecule type" value="Genomic_DNA"/>
</dbReference>
<dbReference type="GO" id="GO:0006879">
    <property type="term" value="P:intracellular iron ion homeostasis"/>
    <property type="evidence" value="ECO:0007669"/>
    <property type="project" value="TreeGrafter"/>
</dbReference>
<dbReference type="GO" id="GO:0031418">
    <property type="term" value="F:L-ascorbic acid binding"/>
    <property type="evidence" value="ECO:0007669"/>
    <property type="project" value="UniProtKB-KW"/>
</dbReference>
<dbReference type="InterPro" id="IPR023550">
    <property type="entry name" value="PKHD_hydroxylase"/>
</dbReference>
<dbReference type="GO" id="GO:0016706">
    <property type="term" value="F:2-oxoglutarate-dependent dioxygenase activity"/>
    <property type="evidence" value="ECO:0007669"/>
    <property type="project" value="UniProtKB-UniRule"/>
</dbReference>
<dbReference type="NCBIfam" id="NF003974">
    <property type="entry name" value="PRK05467.1-3"/>
    <property type="match status" value="1"/>
</dbReference>
<comment type="caution">
    <text evidence="9">The sequence shown here is derived from an EMBL/GenBank/DDBJ whole genome shotgun (WGS) entry which is preliminary data.</text>
</comment>
<keyword evidence="3 7" id="KW-0847">Vitamin C</keyword>
<dbReference type="PROSITE" id="PS51471">
    <property type="entry name" value="FE2OG_OXY"/>
    <property type="match status" value="1"/>
</dbReference>
<dbReference type="HAMAP" id="MF_00657">
    <property type="entry name" value="Hydroxyl_YbiX"/>
    <property type="match status" value="1"/>
</dbReference>
<evidence type="ECO:0000313" key="10">
    <source>
        <dbReference type="Proteomes" id="UP001150830"/>
    </source>
</evidence>
<dbReference type="PANTHER" id="PTHR41536:SF1">
    <property type="entry name" value="PKHD-TYPE HYDROXYLASE YBIX"/>
    <property type="match status" value="1"/>
</dbReference>
<feature type="domain" description="Fe2OG dioxygenase" evidence="8">
    <location>
        <begin position="78"/>
        <end position="177"/>
    </location>
</feature>
<comment type="cofactor">
    <cofactor evidence="1 7">
        <name>L-ascorbate</name>
        <dbReference type="ChEBI" id="CHEBI:38290"/>
    </cofactor>
</comment>
<dbReference type="InterPro" id="IPR041097">
    <property type="entry name" value="PKHD_C"/>
</dbReference>
<dbReference type="Gene3D" id="2.60.120.620">
    <property type="entry name" value="q2cbj1_9rhob like domain"/>
    <property type="match status" value="1"/>
</dbReference>
<dbReference type="GO" id="GO:0006974">
    <property type="term" value="P:DNA damage response"/>
    <property type="evidence" value="ECO:0007669"/>
    <property type="project" value="TreeGrafter"/>
</dbReference>
<dbReference type="InterPro" id="IPR006620">
    <property type="entry name" value="Pro_4_hyd_alph"/>
</dbReference>
<evidence type="ECO:0000256" key="6">
    <source>
        <dbReference type="ARBA" id="ARBA00023004"/>
    </source>
</evidence>
<keyword evidence="6 7" id="KW-0408">Iron</keyword>
<keyword evidence="5 7" id="KW-0560">Oxidoreductase</keyword>
<dbReference type="Proteomes" id="UP001150830">
    <property type="component" value="Unassembled WGS sequence"/>
</dbReference>
<dbReference type="InterPro" id="IPR044862">
    <property type="entry name" value="Pro_4_hyd_alph_FE2OG_OXY"/>
</dbReference>
<feature type="binding site" evidence="7">
    <location>
        <position position="96"/>
    </location>
    <ligand>
        <name>Fe cation</name>
        <dbReference type="ChEBI" id="CHEBI:24875"/>
    </ligand>
</feature>
<protein>
    <submittedName>
        <fullName evidence="9">Fe2+-dependent dioxygenase</fullName>
    </submittedName>
</protein>
<evidence type="ECO:0000256" key="3">
    <source>
        <dbReference type="ARBA" id="ARBA00022896"/>
    </source>
</evidence>
<dbReference type="PANTHER" id="PTHR41536">
    <property type="entry name" value="PKHD-TYPE HYDROXYLASE YBIX"/>
    <property type="match status" value="1"/>
</dbReference>
<dbReference type="NCBIfam" id="NF003975">
    <property type="entry name" value="PRK05467.1-4"/>
    <property type="match status" value="1"/>
</dbReference>
<evidence type="ECO:0000256" key="4">
    <source>
        <dbReference type="ARBA" id="ARBA00022964"/>
    </source>
</evidence>
<gene>
    <name evidence="9" type="ORF">OUO13_17190</name>
</gene>
<sequence>MLLPIESLLSAEEVQQCRQLLFASEWQDGAATAGGLARTVKNNFQLDDNSDNARRLQDFVLHRLRQHPTFVSATLPEHIYPPKFNLYQNGGHYGQHVDSAVMTLASGQVLRTDVSATLFLCDPDDYDGGELQIETRYGMQSVKLPAGSLILYPSHSLHQVTPVTRGQRLCSFFWIQSLVRDSHNRELLFDLDQSIQSLTITHGNGHEDVVRLSQIYHNLLRQWSMS</sequence>
<dbReference type="Pfam" id="PF18331">
    <property type="entry name" value="PKHD_C"/>
    <property type="match status" value="1"/>
</dbReference>
<comment type="cofactor">
    <cofactor evidence="7">
        <name>Fe(2+)</name>
        <dbReference type="ChEBI" id="CHEBI:29033"/>
    </cofactor>
    <text evidence="7">Binds 1 Fe(2+) ion per subunit.</text>
</comment>
<dbReference type="GO" id="GO:0005506">
    <property type="term" value="F:iron ion binding"/>
    <property type="evidence" value="ECO:0007669"/>
    <property type="project" value="UniProtKB-UniRule"/>
</dbReference>
<proteinExistence type="inferred from homology"/>
<evidence type="ECO:0000256" key="1">
    <source>
        <dbReference type="ARBA" id="ARBA00001961"/>
    </source>
</evidence>
<dbReference type="Pfam" id="PF13640">
    <property type="entry name" value="2OG-FeII_Oxy_3"/>
    <property type="match status" value="1"/>
</dbReference>
<accession>A0A9X3EGS9</accession>
<evidence type="ECO:0000256" key="2">
    <source>
        <dbReference type="ARBA" id="ARBA00022723"/>
    </source>
</evidence>
<feature type="binding site" evidence="7">
    <location>
        <position position="168"/>
    </location>
    <ligand>
        <name>2-oxoglutarate</name>
        <dbReference type="ChEBI" id="CHEBI:16810"/>
    </ligand>
</feature>
<keyword evidence="4 7" id="KW-0223">Dioxygenase</keyword>
<evidence type="ECO:0000313" key="9">
    <source>
        <dbReference type="EMBL" id="MCY0966915.1"/>
    </source>
</evidence>
<evidence type="ECO:0000256" key="5">
    <source>
        <dbReference type="ARBA" id="ARBA00023002"/>
    </source>
</evidence>
<keyword evidence="2 7" id="KW-0479">Metal-binding</keyword>
<dbReference type="SMART" id="SM00702">
    <property type="entry name" value="P4Hc"/>
    <property type="match status" value="1"/>
</dbReference>
<feature type="binding site" evidence="7">
    <location>
        <position position="98"/>
    </location>
    <ligand>
        <name>Fe cation</name>
        <dbReference type="ChEBI" id="CHEBI:24875"/>
    </ligand>
</feature>
<keyword evidence="10" id="KW-1185">Reference proteome</keyword>
<organism evidence="9 10">
    <name type="scientific">Parathalassolituus penaei</name>
    <dbReference type="NCBI Taxonomy" id="2997323"/>
    <lineage>
        <taxon>Bacteria</taxon>
        <taxon>Pseudomonadati</taxon>
        <taxon>Pseudomonadota</taxon>
        <taxon>Gammaproteobacteria</taxon>
        <taxon>Oceanospirillales</taxon>
        <taxon>Oceanospirillaceae</taxon>
        <taxon>Parathalassolituus</taxon>
    </lineage>
</organism>
<dbReference type="InterPro" id="IPR005123">
    <property type="entry name" value="Oxoglu/Fe-dep_dioxygenase_dom"/>
</dbReference>
<dbReference type="SUPFAM" id="SSF51197">
    <property type="entry name" value="Clavaminate synthase-like"/>
    <property type="match status" value="1"/>
</dbReference>
<evidence type="ECO:0000259" key="8">
    <source>
        <dbReference type="PROSITE" id="PS51471"/>
    </source>
</evidence>
<dbReference type="RefSeq" id="WP_283175122.1">
    <property type="nucleotide sequence ID" value="NZ_JAPNOA010000058.1"/>
</dbReference>
<dbReference type="Gene3D" id="4.10.860.20">
    <property type="entry name" value="Rabenosyn, Rab binding domain"/>
    <property type="match status" value="1"/>
</dbReference>
<feature type="binding site" evidence="7">
    <location>
        <position position="158"/>
    </location>
    <ligand>
        <name>Fe cation</name>
        <dbReference type="ChEBI" id="CHEBI:24875"/>
    </ligand>
</feature>
<dbReference type="AlphaFoldDB" id="A0A9X3EGS9"/>
<name>A0A9X3EGS9_9GAMM</name>
<evidence type="ECO:0000256" key="7">
    <source>
        <dbReference type="HAMAP-Rule" id="MF_00657"/>
    </source>
</evidence>
<reference evidence="9" key="1">
    <citation type="submission" date="2022-11" db="EMBL/GenBank/DDBJ databases">
        <title>Parathalassolutuus dongxingensis gen. nov., sp. nov., a novel member of family Oceanospirillaceae isolated from a coastal shrimp pond in Guangxi, China.</title>
        <authorList>
            <person name="Chen H."/>
        </authorList>
    </citation>
    <scope>NUCLEOTIDE SEQUENCE</scope>
    <source>
        <strain evidence="9">G-43</strain>
    </source>
</reference>